<feature type="compositionally biased region" description="Basic and acidic residues" evidence="7">
    <location>
        <begin position="265"/>
        <end position="274"/>
    </location>
</feature>
<dbReference type="InterPro" id="IPR011711">
    <property type="entry name" value="GntR_C"/>
</dbReference>
<keyword evidence="10" id="KW-1185">Reference proteome</keyword>
<reference evidence="9 10" key="1">
    <citation type="submission" date="2020-08" db="EMBL/GenBank/DDBJ databases">
        <title>Genomic Encyclopedia of Type Strains, Phase IV (KMG-IV): sequencing the most valuable type-strain genomes for metagenomic binning, comparative biology and taxonomic classification.</title>
        <authorList>
            <person name="Goeker M."/>
        </authorList>
    </citation>
    <scope>NUCLEOTIDE SEQUENCE [LARGE SCALE GENOMIC DNA]</scope>
    <source>
        <strain evidence="9 10">DSM 25966</strain>
    </source>
</reference>
<dbReference type="InterPro" id="IPR000524">
    <property type="entry name" value="Tscrpt_reg_HTH_GntR"/>
</dbReference>
<evidence type="ECO:0000259" key="8">
    <source>
        <dbReference type="PROSITE" id="PS50949"/>
    </source>
</evidence>
<dbReference type="InterPro" id="IPR008920">
    <property type="entry name" value="TF_FadR/GntR_C"/>
</dbReference>
<keyword evidence="9" id="KW-0670">Pyruvate</keyword>
<dbReference type="PROSITE" id="PS50949">
    <property type="entry name" value="HTH_GNTR"/>
    <property type="match status" value="1"/>
</dbReference>
<comment type="caution">
    <text evidence="9">The sequence shown here is derived from an EMBL/GenBank/DDBJ whole genome shotgun (WGS) entry which is preliminary data.</text>
</comment>
<dbReference type="GO" id="GO:0003677">
    <property type="term" value="F:DNA binding"/>
    <property type="evidence" value="ECO:0007669"/>
    <property type="project" value="UniProtKB-KW"/>
</dbReference>
<dbReference type="AlphaFoldDB" id="A0A840ANH3"/>
<evidence type="ECO:0000313" key="10">
    <source>
        <dbReference type="Proteomes" id="UP000553963"/>
    </source>
</evidence>
<evidence type="ECO:0000256" key="4">
    <source>
        <dbReference type="ARBA" id="ARBA00023163"/>
    </source>
</evidence>
<dbReference type="RefSeq" id="WP_183398090.1">
    <property type="nucleotide sequence ID" value="NZ_JACIDS010000002.1"/>
</dbReference>
<comment type="function">
    <text evidence="5">Transcriptional repressor for the pyruvate dehydrogenase complex genes aceEF and lpd.</text>
</comment>
<dbReference type="SUPFAM" id="SSF46785">
    <property type="entry name" value="Winged helix' DNA-binding domain"/>
    <property type="match status" value="1"/>
</dbReference>
<dbReference type="EMBL" id="JACIDS010000002">
    <property type="protein sequence ID" value="MBB3930431.1"/>
    <property type="molecule type" value="Genomic_DNA"/>
</dbReference>
<evidence type="ECO:0000256" key="7">
    <source>
        <dbReference type="SAM" id="MobiDB-lite"/>
    </source>
</evidence>
<dbReference type="Gene3D" id="1.10.10.10">
    <property type="entry name" value="Winged helix-like DNA-binding domain superfamily/Winged helix DNA-binding domain"/>
    <property type="match status" value="1"/>
</dbReference>
<dbReference type="Pfam" id="PF00392">
    <property type="entry name" value="GntR"/>
    <property type="match status" value="1"/>
</dbReference>
<keyword evidence="3" id="KW-0238">DNA-binding</keyword>
<sequence>MLFQPVASRAAADDVARQIEHLVLEGVLHPGDRLPGERELSAQLGVSRPILREALKALEANGLIESRHGGGTYVAAIEGDIFAAPIVELIAASPKAAEDYLAFRREIEATAAAMAAARATEADRTILDRILLQMEEAHRAADLQREAALDVEFHKAIGEATHNIVMIHVLRACYRLLSEGVFRNRSRLYGKDGSRDALLAQHRSLLAAIATGDAAMARNAGIAHIDYVEAALKADAEAGARLEIATRRLIQFEERSAPRRAPRRTVKDDAKDAGGDADEGTSHSARKG</sequence>
<evidence type="ECO:0000256" key="6">
    <source>
        <dbReference type="ARBA" id="ARBA00039592"/>
    </source>
</evidence>
<dbReference type="Pfam" id="PF07729">
    <property type="entry name" value="FCD"/>
    <property type="match status" value="1"/>
</dbReference>
<keyword evidence="2" id="KW-0805">Transcription regulation</keyword>
<dbReference type="SUPFAM" id="SSF48008">
    <property type="entry name" value="GntR ligand-binding domain-like"/>
    <property type="match status" value="1"/>
</dbReference>
<dbReference type="Gene3D" id="1.20.120.530">
    <property type="entry name" value="GntR ligand-binding domain-like"/>
    <property type="match status" value="1"/>
</dbReference>
<proteinExistence type="predicted"/>
<dbReference type="SMART" id="SM00895">
    <property type="entry name" value="FCD"/>
    <property type="match status" value="1"/>
</dbReference>
<dbReference type="CDD" id="cd07377">
    <property type="entry name" value="WHTH_GntR"/>
    <property type="match status" value="1"/>
</dbReference>
<evidence type="ECO:0000256" key="1">
    <source>
        <dbReference type="ARBA" id="ARBA00022491"/>
    </source>
</evidence>
<dbReference type="SMART" id="SM00345">
    <property type="entry name" value="HTH_GNTR"/>
    <property type="match status" value="1"/>
</dbReference>
<evidence type="ECO:0000256" key="3">
    <source>
        <dbReference type="ARBA" id="ARBA00023125"/>
    </source>
</evidence>
<dbReference type="InterPro" id="IPR036390">
    <property type="entry name" value="WH_DNA-bd_sf"/>
</dbReference>
<evidence type="ECO:0000256" key="5">
    <source>
        <dbReference type="ARBA" id="ARBA00037357"/>
    </source>
</evidence>
<evidence type="ECO:0000313" key="9">
    <source>
        <dbReference type="EMBL" id="MBB3930431.1"/>
    </source>
</evidence>
<accession>A0A840ANH3</accession>
<dbReference type="InterPro" id="IPR036388">
    <property type="entry name" value="WH-like_DNA-bd_sf"/>
</dbReference>
<gene>
    <name evidence="9" type="ORF">GGR25_001470</name>
</gene>
<keyword evidence="4" id="KW-0804">Transcription</keyword>
<evidence type="ECO:0000256" key="2">
    <source>
        <dbReference type="ARBA" id="ARBA00023015"/>
    </source>
</evidence>
<name>A0A840ANH3_9HYPH</name>
<dbReference type="Proteomes" id="UP000553963">
    <property type="component" value="Unassembled WGS sequence"/>
</dbReference>
<keyword evidence="1" id="KW-0678">Repressor</keyword>
<dbReference type="PRINTS" id="PR00035">
    <property type="entry name" value="HTHGNTR"/>
</dbReference>
<dbReference type="GO" id="GO:0003700">
    <property type="term" value="F:DNA-binding transcription factor activity"/>
    <property type="evidence" value="ECO:0007669"/>
    <property type="project" value="InterPro"/>
</dbReference>
<organism evidence="9 10">
    <name type="scientific">Kaistia hirudinis</name>
    <dbReference type="NCBI Taxonomy" id="1293440"/>
    <lineage>
        <taxon>Bacteria</taxon>
        <taxon>Pseudomonadati</taxon>
        <taxon>Pseudomonadota</taxon>
        <taxon>Alphaproteobacteria</taxon>
        <taxon>Hyphomicrobiales</taxon>
        <taxon>Kaistiaceae</taxon>
        <taxon>Kaistia</taxon>
    </lineage>
</organism>
<feature type="region of interest" description="Disordered" evidence="7">
    <location>
        <begin position="253"/>
        <end position="288"/>
    </location>
</feature>
<dbReference type="PANTHER" id="PTHR43537:SF34">
    <property type="entry name" value="PYRUVATE DEHYDROGENASE COMPLEX REPRESSOR"/>
    <property type="match status" value="1"/>
</dbReference>
<dbReference type="PANTHER" id="PTHR43537">
    <property type="entry name" value="TRANSCRIPTIONAL REGULATOR, GNTR FAMILY"/>
    <property type="match status" value="1"/>
</dbReference>
<protein>
    <recommendedName>
        <fullName evidence="6">Pyruvate dehydrogenase complex repressor</fullName>
    </recommendedName>
</protein>
<feature type="domain" description="HTH gntR-type" evidence="8">
    <location>
        <begin position="9"/>
        <end position="77"/>
    </location>
</feature>